<name>A0A068SGJ0_9FUNG</name>
<feature type="region of interest" description="Disordered" evidence="1">
    <location>
        <begin position="1"/>
        <end position="37"/>
    </location>
</feature>
<keyword evidence="3" id="KW-1185">Reference proteome</keyword>
<evidence type="ECO:0000313" key="2">
    <source>
        <dbReference type="EMBL" id="CDH61473.1"/>
    </source>
</evidence>
<protein>
    <submittedName>
        <fullName evidence="2">Uncharacterized protein</fullName>
    </submittedName>
</protein>
<reference evidence="2" key="1">
    <citation type="submission" date="2013-08" db="EMBL/GenBank/DDBJ databases">
        <title>Gene expansion shapes genome architecture in the human pathogen Lichtheimia corymbifera: an evolutionary genomics analysis in the ancient terrestrial Mucorales (Mucoromycotina).</title>
        <authorList>
            <person name="Schwartze V.U."/>
            <person name="Winter S."/>
            <person name="Shelest E."/>
            <person name="Marcet-Houben M."/>
            <person name="Horn F."/>
            <person name="Wehner S."/>
            <person name="Hoffmann K."/>
            <person name="Riege K."/>
            <person name="Sammeth M."/>
            <person name="Nowrousian M."/>
            <person name="Valiante V."/>
            <person name="Linde J."/>
            <person name="Jacobsen I.D."/>
            <person name="Marz M."/>
            <person name="Brakhage A.A."/>
            <person name="Gabaldon T."/>
            <person name="Bocker S."/>
            <person name="Voigt K."/>
        </authorList>
    </citation>
    <scope>NUCLEOTIDE SEQUENCE [LARGE SCALE GENOMIC DNA]</scope>
    <source>
        <strain evidence="2">FSU 9682</strain>
    </source>
</reference>
<comment type="caution">
    <text evidence="2">The sequence shown here is derived from an EMBL/GenBank/DDBJ whole genome shotgun (WGS) entry which is preliminary data.</text>
</comment>
<dbReference type="Proteomes" id="UP000027586">
    <property type="component" value="Unassembled WGS sequence"/>
</dbReference>
<evidence type="ECO:0000313" key="3">
    <source>
        <dbReference type="Proteomes" id="UP000027586"/>
    </source>
</evidence>
<accession>A0A068SGJ0</accession>
<organism evidence="2 3">
    <name type="scientific">Lichtheimia corymbifera JMRC:FSU:9682</name>
    <dbReference type="NCBI Taxonomy" id="1263082"/>
    <lineage>
        <taxon>Eukaryota</taxon>
        <taxon>Fungi</taxon>
        <taxon>Fungi incertae sedis</taxon>
        <taxon>Mucoromycota</taxon>
        <taxon>Mucoromycotina</taxon>
        <taxon>Mucoromycetes</taxon>
        <taxon>Mucorales</taxon>
        <taxon>Lichtheimiaceae</taxon>
        <taxon>Lichtheimia</taxon>
    </lineage>
</organism>
<dbReference type="AlphaFoldDB" id="A0A068SGJ0"/>
<dbReference type="EMBL" id="CBTN010000200">
    <property type="protein sequence ID" value="CDH61473.1"/>
    <property type="molecule type" value="Genomic_DNA"/>
</dbReference>
<sequence length="87" mass="9431">MSSNSASNSNANRDASSANRDAPTSPGGAGIRNGRRPQVIIKTATTTVNSLTAFFDKELEENRAWAKVDIVDNANKLIDRECMYISK</sequence>
<feature type="compositionally biased region" description="Low complexity" evidence="1">
    <location>
        <begin position="1"/>
        <end position="22"/>
    </location>
</feature>
<evidence type="ECO:0000256" key="1">
    <source>
        <dbReference type="SAM" id="MobiDB-lite"/>
    </source>
</evidence>
<dbReference type="VEuPathDB" id="FungiDB:LCOR_12248.1"/>
<gene>
    <name evidence="2" type="ORF">LCOR_12248.1</name>
</gene>
<proteinExistence type="predicted"/>